<dbReference type="InterPro" id="IPR006204">
    <property type="entry name" value="GHMP_kinase_N_dom"/>
</dbReference>
<dbReference type="SUPFAM" id="SSF54211">
    <property type="entry name" value="Ribosomal protein S5 domain 2-like"/>
    <property type="match status" value="1"/>
</dbReference>
<dbReference type="InterPro" id="IPR000870">
    <property type="entry name" value="Homoserine_kinase"/>
</dbReference>
<reference evidence="15 16" key="1">
    <citation type="journal article" date="2014" name="Genome Announc.">
        <title>Genome Sequence and Methylome of Soil Bacterium Gemmatirosa kalamazoonensis KBS708T, a Member of the Rarely Cultivated Gemmatimonadetes Phylum.</title>
        <authorList>
            <person name="Debruyn J.M."/>
            <person name="Radosevich M."/>
            <person name="Wommack K.E."/>
            <person name="Polson S.W."/>
            <person name="Hauser L.J."/>
            <person name="Fawaz M.N."/>
            <person name="Korlach J."/>
            <person name="Tsai Y.C."/>
        </authorList>
    </citation>
    <scope>NUCLEOTIDE SEQUENCE [LARGE SCALE GENOMIC DNA]</scope>
    <source>
        <strain evidence="15 16">KBS708</strain>
    </source>
</reference>
<keyword evidence="5 12" id="KW-0028">Amino-acid biosynthesis</keyword>
<dbReference type="GO" id="GO:0005737">
    <property type="term" value="C:cytoplasm"/>
    <property type="evidence" value="ECO:0007669"/>
    <property type="project" value="UniProtKB-SubCell"/>
</dbReference>
<dbReference type="GO" id="GO:0009088">
    <property type="term" value="P:threonine biosynthetic process"/>
    <property type="evidence" value="ECO:0007669"/>
    <property type="project" value="UniProtKB-UniRule"/>
</dbReference>
<evidence type="ECO:0000256" key="4">
    <source>
        <dbReference type="ARBA" id="ARBA00017858"/>
    </source>
</evidence>
<evidence type="ECO:0000256" key="3">
    <source>
        <dbReference type="ARBA" id="ARBA00012078"/>
    </source>
</evidence>
<dbReference type="PIRSF" id="PIRSF000676">
    <property type="entry name" value="Homoser_kin"/>
    <property type="match status" value="1"/>
</dbReference>
<evidence type="ECO:0000256" key="5">
    <source>
        <dbReference type="ARBA" id="ARBA00022605"/>
    </source>
</evidence>
<dbReference type="GO" id="GO:0004413">
    <property type="term" value="F:homoserine kinase activity"/>
    <property type="evidence" value="ECO:0007669"/>
    <property type="project" value="UniProtKB-UniRule"/>
</dbReference>
<dbReference type="SUPFAM" id="SSF55060">
    <property type="entry name" value="GHMP Kinase, C-terminal domain"/>
    <property type="match status" value="1"/>
</dbReference>
<dbReference type="InterPro" id="IPR014721">
    <property type="entry name" value="Ribsml_uS5_D2-typ_fold_subgr"/>
</dbReference>
<feature type="binding site" evidence="12">
    <location>
        <begin position="90"/>
        <end position="100"/>
    </location>
    <ligand>
        <name>ATP</name>
        <dbReference type="ChEBI" id="CHEBI:30616"/>
    </ligand>
</feature>
<evidence type="ECO:0000259" key="13">
    <source>
        <dbReference type="Pfam" id="PF00288"/>
    </source>
</evidence>
<keyword evidence="16" id="KW-1185">Reference proteome</keyword>
<dbReference type="PRINTS" id="PR00958">
    <property type="entry name" value="HOMSERKINASE"/>
</dbReference>
<evidence type="ECO:0000256" key="1">
    <source>
        <dbReference type="ARBA" id="ARBA00005015"/>
    </source>
</evidence>
<dbReference type="HAMAP" id="MF_00384">
    <property type="entry name" value="Homoser_kinase"/>
    <property type="match status" value="1"/>
</dbReference>
<keyword evidence="12" id="KW-0963">Cytoplasm</keyword>
<evidence type="ECO:0000256" key="12">
    <source>
        <dbReference type="HAMAP-Rule" id="MF_00384"/>
    </source>
</evidence>
<proteinExistence type="inferred from homology"/>
<comment type="function">
    <text evidence="12">Catalyzes the ATP-dependent phosphorylation of L-homoserine to L-homoserine phosphate.</text>
</comment>
<dbReference type="Gene3D" id="3.30.70.890">
    <property type="entry name" value="GHMP kinase, C-terminal domain"/>
    <property type="match status" value="1"/>
</dbReference>
<evidence type="ECO:0000256" key="11">
    <source>
        <dbReference type="ARBA" id="ARBA00049375"/>
    </source>
</evidence>
<keyword evidence="8 12" id="KW-0547">Nucleotide-binding</keyword>
<dbReference type="PANTHER" id="PTHR20861:SF1">
    <property type="entry name" value="HOMOSERINE KINASE"/>
    <property type="match status" value="1"/>
</dbReference>
<comment type="similarity">
    <text evidence="2 12">Belongs to the GHMP kinase family. Homoserine kinase subfamily.</text>
</comment>
<dbReference type="AlphaFoldDB" id="W0RFB1"/>
<dbReference type="InParanoid" id="W0RFB1"/>
<dbReference type="InterPro" id="IPR036554">
    <property type="entry name" value="GHMP_kinase_C_sf"/>
</dbReference>
<evidence type="ECO:0000256" key="10">
    <source>
        <dbReference type="ARBA" id="ARBA00022840"/>
    </source>
</evidence>
<evidence type="ECO:0000313" key="16">
    <source>
        <dbReference type="Proteomes" id="UP000019151"/>
    </source>
</evidence>
<dbReference type="Pfam" id="PF08544">
    <property type="entry name" value="GHMP_kinases_C"/>
    <property type="match status" value="1"/>
</dbReference>
<protein>
    <recommendedName>
        <fullName evidence="4 12">Homoserine kinase</fullName>
        <shortName evidence="12">HK</shortName>
        <shortName evidence="12">HSK</shortName>
        <ecNumber evidence="3 12">2.7.1.39</ecNumber>
    </recommendedName>
</protein>
<dbReference type="InterPro" id="IPR006203">
    <property type="entry name" value="GHMP_knse_ATP-bd_CS"/>
</dbReference>
<comment type="catalytic activity">
    <reaction evidence="11 12">
        <text>L-homoserine + ATP = O-phospho-L-homoserine + ADP + H(+)</text>
        <dbReference type="Rhea" id="RHEA:13985"/>
        <dbReference type="ChEBI" id="CHEBI:15378"/>
        <dbReference type="ChEBI" id="CHEBI:30616"/>
        <dbReference type="ChEBI" id="CHEBI:57476"/>
        <dbReference type="ChEBI" id="CHEBI:57590"/>
        <dbReference type="ChEBI" id="CHEBI:456216"/>
        <dbReference type="EC" id="2.7.1.39"/>
    </reaction>
</comment>
<accession>W0RFB1</accession>
<dbReference type="NCBIfam" id="TIGR00191">
    <property type="entry name" value="thrB"/>
    <property type="match status" value="1"/>
</dbReference>
<feature type="domain" description="GHMP kinase N-terminal" evidence="13">
    <location>
        <begin position="73"/>
        <end position="143"/>
    </location>
</feature>
<dbReference type="STRING" id="861299.J421_1590"/>
<dbReference type="UniPathway" id="UPA00050">
    <property type="reaction ID" value="UER00064"/>
</dbReference>
<evidence type="ECO:0000259" key="14">
    <source>
        <dbReference type="Pfam" id="PF08544"/>
    </source>
</evidence>
<dbReference type="EMBL" id="CP007128">
    <property type="protein sequence ID" value="AHG89127.1"/>
    <property type="molecule type" value="Genomic_DNA"/>
</dbReference>
<dbReference type="PANTHER" id="PTHR20861">
    <property type="entry name" value="HOMOSERINE/4-DIPHOSPHOCYTIDYL-2-C-METHYL-D-ERYTHRITOL KINASE"/>
    <property type="match status" value="1"/>
</dbReference>
<comment type="pathway">
    <text evidence="1 12">Amino-acid biosynthesis; L-threonine biosynthesis; L-threonine from L-aspartate: step 4/5.</text>
</comment>
<organism evidence="15 16">
    <name type="scientific">Gemmatirosa kalamazoonensis</name>
    <dbReference type="NCBI Taxonomy" id="861299"/>
    <lineage>
        <taxon>Bacteria</taxon>
        <taxon>Pseudomonadati</taxon>
        <taxon>Gemmatimonadota</taxon>
        <taxon>Gemmatimonadia</taxon>
        <taxon>Gemmatimonadales</taxon>
        <taxon>Gemmatimonadaceae</taxon>
        <taxon>Gemmatirosa</taxon>
    </lineage>
</organism>
<dbReference type="InterPro" id="IPR020568">
    <property type="entry name" value="Ribosomal_Su5_D2-typ_SF"/>
</dbReference>
<dbReference type="PATRIC" id="fig|861299.3.peg.1614"/>
<keyword evidence="7 12" id="KW-0791">Threonine biosynthesis</keyword>
<dbReference type="GO" id="GO:0005524">
    <property type="term" value="F:ATP binding"/>
    <property type="evidence" value="ECO:0007669"/>
    <property type="project" value="UniProtKB-UniRule"/>
</dbReference>
<dbReference type="Proteomes" id="UP000019151">
    <property type="component" value="Chromosome"/>
</dbReference>
<dbReference type="EC" id="2.7.1.39" evidence="3 12"/>
<evidence type="ECO:0000256" key="8">
    <source>
        <dbReference type="ARBA" id="ARBA00022741"/>
    </source>
</evidence>
<dbReference type="PROSITE" id="PS00627">
    <property type="entry name" value="GHMP_KINASES_ATP"/>
    <property type="match status" value="1"/>
</dbReference>
<keyword evidence="9 12" id="KW-0418">Kinase</keyword>
<evidence type="ECO:0000256" key="9">
    <source>
        <dbReference type="ARBA" id="ARBA00022777"/>
    </source>
</evidence>
<dbReference type="Pfam" id="PF00288">
    <property type="entry name" value="GHMP_kinases_N"/>
    <property type="match status" value="1"/>
</dbReference>
<dbReference type="KEGG" id="gba:J421_1590"/>
<name>W0RFB1_9BACT</name>
<keyword evidence="10 12" id="KW-0067">ATP-binding</keyword>
<dbReference type="Gene3D" id="3.30.230.10">
    <property type="match status" value="1"/>
</dbReference>
<dbReference type="eggNOG" id="COG0083">
    <property type="taxonomic scope" value="Bacteria"/>
</dbReference>
<dbReference type="HOGENOM" id="CLU_041243_0_2_0"/>
<keyword evidence="6 12" id="KW-0808">Transferase</keyword>
<feature type="domain" description="GHMP kinase C-terminal" evidence="14">
    <location>
        <begin position="220"/>
        <end position="282"/>
    </location>
</feature>
<dbReference type="FunCoup" id="W0RFB1">
    <property type="interactions" value="344"/>
</dbReference>
<evidence type="ECO:0000256" key="7">
    <source>
        <dbReference type="ARBA" id="ARBA00022697"/>
    </source>
</evidence>
<evidence type="ECO:0000256" key="6">
    <source>
        <dbReference type="ARBA" id="ARBA00022679"/>
    </source>
</evidence>
<dbReference type="InterPro" id="IPR013750">
    <property type="entry name" value="GHMP_kinase_C_dom"/>
</dbReference>
<comment type="subcellular location">
    <subcellularLocation>
        <location evidence="12">Cytoplasm</location>
    </subcellularLocation>
</comment>
<sequence length="302" mass="30079">MSDARVRVPCSTSNLGAGFDCVGVALDRWLDASVRVTDGSTITIAHAGTGAALRVDPERDHLLTGFRLACAMAGAQPPQGLAFEVHSAIPVARGLGSSAAALVAGALLADAALGLSLAAANVVGLVAALEGHPDNAAPIVLGGAVLAVPDPGAGYSLIPLEMHPALGIALAIPDFETATRDMRAALPADVPHRDAVVAAGKAAALVRGLAMGDPALLAYALDDVLHVPYRRALVRGYDEVVAAAREAGAFGATLSGSGSTVLALAPVDRVPAVADAMRAAWEALGIAAEGSVARVAGPAQVV</sequence>
<dbReference type="RefSeq" id="WP_025410640.1">
    <property type="nucleotide sequence ID" value="NZ_CP007128.1"/>
</dbReference>
<gene>
    <name evidence="12" type="primary">thrB</name>
    <name evidence="15" type="ORF">J421_1590</name>
</gene>
<evidence type="ECO:0000256" key="2">
    <source>
        <dbReference type="ARBA" id="ARBA00007370"/>
    </source>
</evidence>
<dbReference type="OrthoDB" id="9769912at2"/>
<evidence type="ECO:0000313" key="15">
    <source>
        <dbReference type="EMBL" id="AHG89127.1"/>
    </source>
</evidence>